<comment type="similarity">
    <text evidence="10">Belongs to the ABC transporter superfamily. Siderophore-Fe(3+) uptake transporter (SIUT) (TC 3.A.1.21) family.</text>
</comment>
<accession>A0A3S4U7X1</accession>
<evidence type="ECO:0000256" key="6">
    <source>
        <dbReference type="ARBA" id="ARBA00022741"/>
    </source>
</evidence>
<dbReference type="Pfam" id="PF00664">
    <property type="entry name" value="ABC_membrane"/>
    <property type="match status" value="1"/>
</dbReference>
<evidence type="ECO:0000259" key="13">
    <source>
        <dbReference type="PROSITE" id="PS50929"/>
    </source>
</evidence>
<evidence type="ECO:0000256" key="4">
    <source>
        <dbReference type="ARBA" id="ARBA00022519"/>
    </source>
</evidence>
<keyword evidence="15" id="KW-1185">Reference proteome</keyword>
<dbReference type="PANTHER" id="PTHR24221:SF646">
    <property type="entry name" value="HAEMOLYSIN SECRETION ATP-BINDING PROTEIN"/>
    <property type="match status" value="1"/>
</dbReference>
<evidence type="ECO:0000256" key="5">
    <source>
        <dbReference type="ARBA" id="ARBA00022692"/>
    </source>
</evidence>
<keyword evidence="6" id="KW-0547">Nucleotide-binding</keyword>
<feature type="domain" description="ABC transmembrane type-1" evidence="13">
    <location>
        <begin position="18"/>
        <end position="299"/>
    </location>
</feature>
<dbReference type="FunFam" id="3.40.50.300:FF:000221">
    <property type="entry name" value="Multidrug ABC transporter ATP-binding protein"/>
    <property type="match status" value="1"/>
</dbReference>
<evidence type="ECO:0000256" key="10">
    <source>
        <dbReference type="ARBA" id="ARBA00023455"/>
    </source>
</evidence>
<dbReference type="Pfam" id="PF00005">
    <property type="entry name" value="ABC_tran"/>
    <property type="match status" value="1"/>
</dbReference>
<evidence type="ECO:0000313" key="14">
    <source>
        <dbReference type="EMBL" id="VEH71474.1"/>
    </source>
</evidence>
<dbReference type="SMART" id="SM00382">
    <property type="entry name" value="AAA"/>
    <property type="match status" value="1"/>
</dbReference>
<proteinExistence type="inferred from homology"/>
<sequence length="586" mass="62481">MIPRRLLVLTLRVKWHVLASIVAILAVTSTYLATALATATALGALTRGEASETLAWIAIVAATVLARAVLIPVRTAITTSAGLAVRRILRDDLLHHVMALGPEWASKSRLGAAQATIVEGVDGLDPYYSEYLPQLAVTVTLPAGIVAGVWLLHPPSAVFLACCLLVTLIVPRFKDAAMLRQGSERWRAYVELSADYLEAMRGIPTLRTFGAAERRRDLLEARSTGVYRATMRPLRTSLLENGITVGFTLFGTFGAVFLATLAATRAQLPGTHVLYVLMLSVECFRPVRDLAKAWHAGYLGLTASDGVDAILRARPAVADTGTGTLALGGAAEVSVHEAAYTYPAAARPALDQVSARIPAGQLTAIVGASGAGKSTFAALISRRLDPDSGRVEIGGTDLRRVSLASLRANLAVAGQRTRLFHDTVAANVRLGAPEATDDEVRAALAEADALGFVEELPEGIHTMLSEDATTLSGGQRQRLALARALIRRTPVLLLDEPTSNVDRHSDAHIMGTLRSLTPHHTIVVIAHRLESIMSADQVIVFDSGRIVEQGEPGALVSSGGALADLLRDERTRRKPATEPQEVSRAW</sequence>
<dbReference type="Gene3D" id="3.40.50.300">
    <property type="entry name" value="P-loop containing nucleotide triphosphate hydrolases"/>
    <property type="match status" value="1"/>
</dbReference>
<dbReference type="Gene3D" id="1.20.1560.10">
    <property type="entry name" value="ABC transporter type 1, transmembrane domain"/>
    <property type="match status" value="1"/>
</dbReference>
<evidence type="ECO:0000256" key="7">
    <source>
        <dbReference type="ARBA" id="ARBA00022840"/>
    </source>
</evidence>
<dbReference type="InterPro" id="IPR039421">
    <property type="entry name" value="Type_1_exporter"/>
</dbReference>
<dbReference type="GO" id="GO:0140359">
    <property type="term" value="F:ABC-type transporter activity"/>
    <property type="evidence" value="ECO:0007669"/>
    <property type="project" value="InterPro"/>
</dbReference>
<evidence type="ECO:0000256" key="1">
    <source>
        <dbReference type="ARBA" id="ARBA00004429"/>
    </source>
</evidence>
<dbReference type="PANTHER" id="PTHR24221">
    <property type="entry name" value="ATP-BINDING CASSETTE SUB-FAMILY B"/>
    <property type="match status" value="1"/>
</dbReference>
<dbReference type="PROSITE" id="PS00211">
    <property type="entry name" value="ABC_TRANSPORTER_1"/>
    <property type="match status" value="1"/>
</dbReference>
<name>A0A3S4U7X1_9ACTN</name>
<evidence type="ECO:0000259" key="12">
    <source>
        <dbReference type="PROSITE" id="PS50893"/>
    </source>
</evidence>
<evidence type="ECO:0000256" key="11">
    <source>
        <dbReference type="SAM" id="Phobius"/>
    </source>
</evidence>
<protein>
    <submittedName>
        <fullName evidence="14">Lipid A export ATP-binding/permease protein MsbA</fullName>
        <ecNumber evidence="14">3.6.3.-</ecNumber>
    </submittedName>
</protein>
<keyword evidence="5 11" id="KW-0812">Transmembrane</keyword>
<dbReference type="InterPro" id="IPR017871">
    <property type="entry name" value="ABC_transporter-like_CS"/>
</dbReference>
<feature type="domain" description="ABC transporter" evidence="12">
    <location>
        <begin position="333"/>
        <end position="568"/>
    </location>
</feature>
<dbReference type="GO" id="GO:0005886">
    <property type="term" value="C:plasma membrane"/>
    <property type="evidence" value="ECO:0007669"/>
    <property type="project" value="UniProtKB-SubCell"/>
</dbReference>
<keyword evidence="14" id="KW-0378">Hydrolase</keyword>
<dbReference type="InterPro" id="IPR036640">
    <property type="entry name" value="ABC1_TM_sf"/>
</dbReference>
<evidence type="ECO:0000256" key="9">
    <source>
        <dbReference type="ARBA" id="ARBA00023136"/>
    </source>
</evidence>
<keyword evidence="3" id="KW-1003">Cell membrane</keyword>
<dbReference type="GO" id="GO:0034040">
    <property type="term" value="F:ATPase-coupled lipid transmembrane transporter activity"/>
    <property type="evidence" value="ECO:0007669"/>
    <property type="project" value="TreeGrafter"/>
</dbReference>
<feature type="transmembrane region" description="Helical" evidence="11">
    <location>
        <begin position="157"/>
        <end position="173"/>
    </location>
</feature>
<dbReference type="GO" id="GO:0005524">
    <property type="term" value="F:ATP binding"/>
    <property type="evidence" value="ECO:0007669"/>
    <property type="project" value="UniProtKB-KW"/>
</dbReference>
<dbReference type="PROSITE" id="PS50893">
    <property type="entry name" value="ABC_TRANSPORTER_2"/>
    <property type="match status" value="1"/>
</dbReference>
<feature type="transmembrane region" description="Helical" evidence="11">
    <location>
        <begin position="131"/>
        <end position="151"/>
    </location>
</feature>
<gene>
    <name evidence="14" type="primary">msbA_4</name>
    <name evidence="14" type="ORF">NCTC12967_02796</name>
</gene>
<keyword evidence="7 14" id="KW-0067">ATP-binding</keyword>
<dbReference type="SUPFAM" id="SSF52540">
    <property type="entry name" value="P-loop containing nucleoside triphosphate hydrolases"/>
    <property type="match status" value="1"/>
</dbReference>
<evidence type="ECO:0000256" key="2">
    <source>
        <dbReference type="ARBA" id="ARBA00022448"/>
    </source>
</evidence>
<keyword evidence="4" id="KW-0997">Cell inner membrane</keyword>
<evidence type="ECO:0000313" key="15">
    <source>
        <dbReference type="Proteomes" id="UP000273044"/>
    </source>
</evidence>
<feature type="transmembrane region" description="Helical" evidence="11">
    <location>
        <begin position="21"/>
        <end position="42"/>
    </location>
</feature>
<evidence type="ECO:0000256" key="3">
    <source>
        <dbReference type="ARBA" id="ARBA00022475"/>
    </source>
</evidence>
<dbReference type="PROSITE" id="PS50929">
    <property type="entry name" value="ABC_TM1F"/>
    <property type="match status" value="1"/>
</dbReference>
<dbReference type="InterPro" id="IPR003439">
    <property type="entry name" value="ABC_transporter-like_ATP-bd"/>
</dbReference>
<dbReference type="RefSeq" id="WP_061787598.1">
    <property type="nucleotide sequence ID" value="NZ_LR134406.1"/>
</dbReference>
<keyword evidence="8 11" id="KW-1133">Transmembrane helix</keyword>
<organism evidence="14 15">
    <name type="scientific">Arachnia propionica</name>
    <dbReference type="NCBI Taxonomy" id="1750"/>
    <lineage>
        <taxon>Bacteria</taxon>
        <taxon>Bacillati</taxon>
        <taxon>Actinomycetota</taxon>
        <taxon>Actinomycetes</taxon>
        <taxon>Propionibacteriales</taxon>
        <taxon>Propionibacteriaceae</taxon>
        <taxon>Arachnia</taxon>
    </lineage>
</organism>
<keyword evidence="2" id="KW-0813">Transport</keyword>
<dbReference type="GO" id="GO:0016887">
    <property type="term" value="F:ATP hydrolysis activity"/>
    <property type="evidence" value="ECO:0007669"/>
    <property type="project" value="InterPro"/>
</dbReference>
<dbReference type="SUPFAM" id="SSF90123">
    <property type="entry name" value="ABC transporter transmembrane region"/>
    <property type="match status" value="1"/>
</dbReference>
<dbReference type="EMBL" id="LR134406">
    <property type="protein sequence ID" value="VEH71474.1"/>
    <property type="molecule type" value="Genomic_DNA"/>
</dbReference>
<dbReference type="Proteomes" id="UP000273044">
    <property type="component" value="Chromosome"/>
</dbReference>
<comment type="subcellular location">
    <subcellularLocation>
        <location evidence="1">Cell inner membrane</location>
        <topology evidence="1">Multi-pass membrane protein</topology>
    </subcellularLocation>
</comment>
<dbReference type="EC" id="3.6.3.-" evidence="14"/>
<keyword evidence="9 11" id="KW-0472">Membrane</keyword>
<reference evidence="14 15" key="1">
    <citation type="submission" date="2018-12" db="EMBL/GenBank/DDBJ databases">
        <authorList>
            <consortium name="Pathogen Informatics"/>
        </authorList>
    </citation>
    <scope>NUCLEOTIDE SEQUENCE [LARGE SCALE GENOMIC DNA]</scope>
    <source>
        <strain evidence="14 15">NCTC12967</strain>
    </source>
</reference>
<feature type="transmembrane region" description="Helical" evidence="11">
    <location>
        <begin position="238"/>
        <end position="263"/>
    </location>
</feature>
<dbReference type="InterPro" id="IPR011527">
    <property type="entry name" value="ABC1_TM_dom"/>
</dbReference>
<feature type="transmembrane region" description="Helical" evidence="11">
    <location>
        <begin position="54"/>
        <end position="77"/>
    </location>
</feature>
<evidence type="ECO:0000256" key="8">
    <source>
        <dbReference type="ARBA" id="ARBA00022989"/>
    </source>
</evidence>
<dbReference type="InterPro" id="IPR003593">
    <property type="entry name" value="AAA+_ATPase"/>
</dbReference>
<dbReference type="GeneID" id="64408211"/>
<dbReference type="AlphaFoldDB" id="A0A3S4U7X1"/>
<dbReference type="InterPro" id="IPR027417">
    <property type="entry name" value="P-loop_NTPase"/>
</dbReference>